<dbReference type="OrthoDB" id="4335221at2"/>
<keyword evidence="2" id="KW-0472">Membrane</keyword>
<name>A0A0L8L7D1_9ACTN</name>
<feature type="compositionally biased region" description="Gly residues" evidence="1">
    <location>
        <begin position="1"/>
        <end position="10"/>
    </location>
</feature>
<keyword evidence="4" id="KW-1185">Reference proteome</keyword>
<feature type="region of interest" description="Disordered" evidence="1">
    <location>
        <begin position="1"/>
        <end position="51"/>
    </location>
</feature>
<dbReference type="AlphaFoldDB" id="A0A0L8L7D1"/>
<feature type="transmembrane region" description="Helical" evidence="2">
    <location>
        <begin position="71"/>
        <end position="93"/>
    </location>
</feature>
<keyword evidence="2" id="KW-0812">Transmembrane</keyword>
<evidence type="ECO:0000256" key="1">
    <source>
        <dbReference type="SAM" id="MobiDB-lite"/>
    </source>
</evidence>
<evidence type="ECO:0000313" key="3">
    <source>
        <dbReference type="EMBL" id="KOG34062.1"/>
    </source>
</evidence>
<evidence type="ECO:0000313" key="4">
    <source>
        <dbReference type="Proteomes" id="UP000037251"/>
    </source>
</evidence>
<evidence type="ECO:0000256" key="2">
    <source>
        <dbReference type="SAM" id="Phobius"/>
    </source>
</evidence>
<gene>
    <name evidence="3" type="ORF">ADK37_20245</name>
</gene>
<protein>
    <recommendedName>
        <fullName evidence="5">Serine/arginine repetitive matrix protein 2</fullName>
    </recommendedName>
</protein>
<organism evidence="3 4">
    <name type="scientific">Streptomyces resistomycificus</name>
    <dbReference type="NCBI Taxonomy" id="67356"/>
    <lineage>
        <taxon>Bacteria</taxon>
        <taxon>Bacillati</taxon>
        <taxon>Actinomycetota</taxon>
        <taxon>Actinomycetes</taxon>
        <taxon>Kitasatosporales</taxon>
        <taxon>Streptomycetaceae</taxon>
        <taxon>Streptomyces</taxon>
        <taxon>Streptomyces aurantiacus group</taxon>
    </lineage>
</organism>
<reference evidence="4" key="1">
    <citation type="submission" date="2015-07" db="EMBL/GenBank/DDBJ databases">
        <authorList>
            <person name="Ju K.-S."/>
            <person name="Doroghazi J.R."/>
            <person name="Metcalf W.W."/>
        </authorList>
    </citation>
    <scope>NUCLEOTIDE SEQUENCE [LARGE SCALE GENOMIC DNA]</scope>
    <source>
        <strain evidence="4">NRRL 2290</strain>
    </source>
</reference>
<sequence length="269" mass="28337">MSGGGYGYSSGSGAEHEPSEERGQAPWASAPTRTTPVYGPAHVPSPVPAHGPTPVPAPVPAPLPRHGLRRLLVAFLVAVVVGVAVGAGVWFLIHDTSARTAADPAVGITLAPITPQSPALGYRRAEDPVGYSVDIPEGWIRTQKQGRLAPVVSYDAPADGRRLQIFRLAEDTPAESLDLAENHPGYGFAAQPGYRPLDRAFGTAWSELTYRYDDPATGPRRVVDHRFESAGGTLYAIRSSGPETLTAAAVREPLTRAVGSFCPTGKKCG</sequence>
<dbReference type="Proteomes" id="UP000037251">
    <property type="component" value="Unassembled WGS sequence"/>
</dbReference>
<accession>A0A0L8L7D1</accession>
<feature type="compositionally biased region" description="Basic and acidic residues" evidence="1">
    <location>
        <begin position="14"/>
        <end position="23"/>
    </location>
</feature>
<comment type="caution">
    <text evidence="3">The sequence shown here is derived from an EMBL/GenBank/DDBJ whole genome shotgun (WGS) entry which is preliminary data.</text>
</comment>
<dbReference type="STRING" id="67356.AQJ84_30705"/>
<evidence type="ECO:0008006" key="5">
    <source>
        <dbReference type="Google" id="ProtNLM"/>
    </source>
</evidence>
<keyword evidence="2" id="KW-1133">Transmembrane helix</keyword>
<proteinExistence type="predicted"/>
<dbReference type="PATRIC" id="fig|67356.5.peg.4305"/>
<dbReference type="EMBL" id="LGUS01000167">
    <property type="protein sequence ID" value="KOG34062.1"/>
    <property type="molecule type" value="Genomic_DNA"/>
</dbReference>
<dbReference type="eggNOG" id="ENOG502ZMU4">
    <property type="taxonomic scope" value="Bacteria"/>
</dbReference>